<reference evidence="2 3" key="1">
    <citation type="submission" date="2020-08" db="EMBL/GenBank/DDBJ databases">
        <title>Sequencing the genomes of 1000 actinobacteria strains.</title>
        <authorList>
            <person name="Klenk H.-P."/>
        </authorList>
    </citation>
    <scope>NUCLEOTIDE SEQUENCE [LARGE SCALE GENOMIC DNA]</scope>
    <source>
        <strain evidence="2 3">DSM 40129</strain>
    </source>
</reference>
<dbReference type="RefSeq" id="WP_184854747.1">
    <property type="nucleotide sequence ID" value="NZ_BAABFE010000017.1"/>
</dbReference>
<dbReference type="EMBL" id="JACHLX010000002">
    <property type="protein sequence ID" value="MBB5816357.1"/>
    <property type="molecule type" value="Genomic_DNA"/>
</dbReference>
<organism evidence="2 3">
    <name type="scientific">Streptomyces collinus</name>
    <dbReference type="NCBI Taxonomy" id="42684"/>
    <lineage>
        <taxon>Bacteria</taxon>
        <taxon>Bacillati</taxon>
        <taxon>Actinomycetota</taxon>
        <taxon>Actinomycetes</taxon>
        <taxon>Kitasatosporales</taxon>
        <taxon>Streptomycetaceae</taxon>
        <taxon>Streptomyces</taxon>
    </lineage>
</organism>
<dbReference type="GeneID" id="93836363"/>
<sequence>MLPIEELMATLTEPVAPVLTVERRGRGKVVVSCLTTTDRKNIGHLCLITSFGFFLIAVPTGVKFLVQHWLDAEGHKGDRR</sequence>
<dbReference type="Proteomes" id="UP000579531">
    <property type="component" value="Unassembled WGS sequence"/>
</dbReference>
<feature type="transmembrane region" description="Helical" evidence="1">
    <location>
        <begin position="42"/>
        <end position="66"/>
    </location>
</feature>
<keyword evidence="1" id="KW-0472">Membrane</keyword>
<keyword evidence="1" id="KW-0812">Transmembrane</keyword>
<gene>
    <name evidence="2" type="ORF">HNR72_007479</name>
</gene>
<protein>
    <submittedName>
        <fullName evidence="2">Uncharacterized protein</fullName>
    </submittedName>
</protein>
<evidence type="ECO:0000313" key="2">
    <source>
        <dbReference type="EMBL" id="MBB5816357.1"/>
    </source>
</evidence>
<evidence type="ECO:0000256" key="1">
    <source>
        <dbReference type="SAM" id="Phobius"/>
    </source>
</evidence>
<comment type="caution">
    <text evidence="2">The sequence shown here is derived from an EMBL/GenBank/DDBJ whole genome shotgun (WGS) entry which is preliminary data.</text>
</comment>
<keyword evidence="1" id="KW-1133">Transmembrane helix</keyword>
<keyword evidence="3" id="KW-1185">Reference proteome</keyword>
<accession>A0AA89TM09</accession>
<proteinExistence type="predicted"/>
<evidence type="ECO:0000313" key="3">
    <source>
        <dbReference type="Proteomes" id="UP000579531"/>
    </source>
</evidence>
<name>A0AA89TM09_STRCU</name>
<dbReference type="AlphaFoldDB" id="A0AA89TM09"/>